<organism evidence="2 3">
    <name type="scientific">Nocardia africana</name>
    <dbReference type="NCBI Taxonomy" id="134964"/>
    <lineage>
        <taxon>Bacteria</taxon>
        <taxon>Bacillati</taxon>
        <taxon>Actinomycetota</taxon>
        <taxon>Actinomycetes</taxon>
        <taxon>Mycobacteriales</taxon>
        <taxon>Nocardiaceae</taxon>
        <taxon>Nocardia</taxon>
    </lineage>
</organism>
<dbReference type="Gene3D" id="1.10.10.10">
    <property type="entry name" value="Winged helix-like DNA-binding domain superfamily/Winged helix DNA-binding domain"/>
    <property type="match status" value="1"/>
</dbReference>
<sequence length="63" mass="6919">MMNTLEADVLALLAPGGTLTADTIARNLGVPKHRVMRALHTLRDNGHTFQNQRAAWQVLAGKR</sequence>
<dbReference type="InterPro" id="IPR036390">
    <property type="entry name" value="WH_DNA-bd_sf"/>
</dbReference>
<protein>
    <submittedName>
        <fullName evidence="2">Sugar-specific transcriptional regulator TrmB</fullName>
    </submittedName>
</protein>
<gene>
    <name evidence="2" type="ORF">NCTC13184_04767</name>
</gene>
<dbReference type="Proteomes" id="UP000255082">
    <property type="component" value="Unassembled WGS sequence"/>
</dbReference>
<evidence type="ECO:0000313" key="3">
    <source>
        <dbReference type="Proteomes" id="UP000255082"/>
    </source>
</evidence>
<evidence type="ECO:0000259" key="1">
    <source>
        <dbReference type="Pfam" id="PF01978"/>
    </source>
</evidence>
<dbReference type="InterPro" id="IPR036388">
    <property type="entry name" value="WH-like_DNA-bd_sf"/>
</dbReference>
<dbReference type="EMBL" id="UGRU01000001">
    <property type="protein sequence ID" value="SUA46242.1"/>
    <property type="molecule type" value="Genomic_DNA"/>
</dbReference>
<name>A0A378WZD3_9NOCA</name>
<feature type="domain" description="Transcription regulator TrmB N-terminal" evidence="1">
    <location>
        <begin position="4"/>
        <end position="46"/>
    </location>
</feature>
<dbReference type="AlphaFoldDB" id="A0A378WZD3"/>
<evidence type="ECO:0000313" key="2">
    <source>
        <dbReference type="EMBL" id="SUA46242.1"/>
    </source>
</evidence>
<dbReference type="InterPro" id="IPR002831">
    <property type="entry name" value="Tscrpt_reg_TrmB_N"/>
</dbReference>
<proteinExistence type="predicted"/>
<dbReference type="SUPFAM" id="SSF46785">
    <property type="entry name" value="Winged helix' DNA-binding domain"/>
    <property type="match status" value="1"/>
</dbReference>
<dbReference type="RefSeq" id="WP_062964119.1">
    <property type="nucleotide sequence ID" value="NZ_JAJFOE010000001.1"/>
</dbReference>
<accession>A0A378WZD3</accession>
<reference evidence="2 3" key="1">
    <citation type="submission" date="2018-06" db="EMBL/GenBank/DDBJ databases">
        <authorList>
            <consortium name="Pathogen Informatics"/>
            <person name="Doyle S."/>
        </authorList>
    </citation>
    <scope>NUCLEOTIDE SEQUENCE [LARGE SCALE GENOMIC DNA]</scope>
    <source>
        <strain evidence="2 3">NCTC13184</strain>
    </source>
</reference>
<dbReference type="OrthoDB" id="4561377at2"/>
<dbReference type="Pfam" id="PF01978">
    <property type="entry name" value="TrmB"/>
    <property type="match status" value="1"/>
</dbReference>